<comment type="caution">
    <text evidence="3">The sequence shown here is derived from an EMBL/GenBank/DDBJ whole genome shotgun (WGS) entry which is preliminary data.</text>
</comment>
<feature type="transmembrane region" description="Helical" evidence="2">
    <location>
        <begin position="12"/>
        <end position="35"/>
    </location>
</feature>
<accession>A0AAD7GKS2</accession>
<reference evidence="3" key="1">
    <citation type="submission" date="2023-03" db="EMBL/GenBank/DDBJ databases">
        <title>Massive genome expansion in bonnet fungi (Mycena s.s.) driven by repeated elements and novel gene families across ecological guilds.</title>
        <authorList>
            <consortium name="Lawrence Berkeley National Laboratory"/>
            <person name="Harder C.B."/>
            <person name="Miyauchi S."/>
            <person name="Viragh M."/>
            <person name="Kuo A."/>
            <person name="Thoen E."/>
            <person name="Andreopoulos B."/>
            <person name="Lu D."/>
            <person name="Skrede I."/>
            <person name="Drula E."/>
            <person name="Henrissat B."/>
            <person name="Morin E."/>
            <person name="Kohler A."/>
            <person name="Barry K."/>
            <person name="LaButti K."/>
            <person name="Morin E."/>
            <person name="Salamov A."/>
            <person name="Lipzen A."/>
            <person name="Mereny Z."/>
            <person name="Hegedus B."/>
            <person name="Baldrian P."/>
            <person name="Stursova M."/>
            <person name="Weitz H."/>
            <person name="Taylor A."/>
            <person name="Grigoriev I.V."/>
            <person name="Nagy L.G."/>
            <person name="Martin F."/>
            <person name="Kauserud H."/>
        </authorList>
    </citation>
    <scope>NUCLEOTIDE SEQUENCE</scope>
    <source>
        <strain evidence="3">CBHHK067</strain>
    </source>
</reference>
<keyword evidence="2" id="KW-1133">Transmembrane helix</keyword>
<name>A0AAD7GKS2_MYCRO</name>
<feature type="region of interest" description="Disordered" evidence="1">
    <location>
        <begin position="275"/>
        <end position="295"/>
    </location>
</feature>
<proteinExistence type="predicted"/>
<feature type="transmembrane region" description="Helical" evidence="2">
    <location>
        <begin position="206"/>
        <end position="229"/>
    </location>
</feature>
<dbReference type="AlphaFoldDB" id="A0AAD7GKS2"/>
<evidence type="ECO:0000256" key="2">
    <source>
        <dbReference type="SAM" id="Phobius"/>
    </source>
</evidence>
<feature type="transmembrane region" description="Helical" evidence="2">
    <location>
        <begin position="166"/>
        <end position="186"/>
    </location>
</feature>
<feature type="transmembrane region" description="Helical" evidence="2">
    <location>
        <begin position="235"/>
        <end position="255"/>
    </location>
</feature>
<evidence type="ECO:0000313" key="3">
    <source>
        <dbReference type="EMBL" id="KAJ7699672.1"/>
    </source>
</evidence>
<evidence type="ECO:0000313" key="4">
    <source>
        <dbReference type="Proteomes" id="UP001221757"/>
    </source>
</evidence>
<evidence type="ECO:0000256" key="1">
    <source>
        <dbReference type="SAM" id="MobiDB-lite"/>
    </source>
</evidence>
<dbReference type="EMBL" id="JARKIE010000022">
    <property type="protein sequence ID" value="KAJ7699672.1"/>
    <property type="molecule type" value="Genomic_DNA"/>
</dbReference>
<gene>
    <name evidence="3" type="ORF">B0H17DRAFT_1196278</name>
</gene>
<sequence length="344" mass="37280">MPDTSLNMATLMASWLAAVLYGMNVVLYICCVRVLYRRGLVGINRILLVLATLQFLISTGHNVTCVVQLIRGFITNGGTSSGPFIYFLDMASTEHVLQESFYIANSVIGDGILIWRMFIVWNRNWWLCGPFLALLTATTICGYIAVSHLARFAPLDPVFLAALGQWILSTWSLSLVTQVGATLLIAYRIWVNTAWNMKTGSSHANVFWMVVESGAVYSFTTVILLALYVSKLNSGAIVGGALGQLSCLIPTSIIVRIGFTTSSGSTAGTYPSLRAVRPAHPSSQGTGTTKYGEDNAFVTVTRRTETESGQDISLTDMAYEGDAQKHRGLGDLEKGISISIPRGA</sequence>
<keyword evidence="2" id="KW-0812">Transmembrane</keyword>
<organism evidence="3 4">
    <name type="scientific">Mycena rosella</name>
    <name type="common">Pink bonnet</name>
    <name type="synonym">Agaricus rosellus</name>
    <dbReference type="NCBI Taxonomy" id="1033263"/>
    <lineage>
        <taxon>Eukaryota</taxon>
        <taxon>Fungi</taxon>
        <taxon>Dikarya</taxon>
        <taxon>Basidiomycota</taxon>
        <taxon>Agaricomycotina</taxon>
        <taxon>Agaricomycetes</taxon>
        <taxon>Agaricomycetidae</taxon>
        <taxon>Agaricales</taxon>
        <taxon>Marasmiineae</taxon>
        <taxon>Mycenaceae</taxon>
        <taxon>Mycena</taxon>
    </lineage>
</organism>
<keyword evidence="4" id="KW-1185">Reference proteome</keyword>
<dbReference type="Proteomes" id="UP001221757">
    <property type="component" value="Unassembled WGS sequence"/>
</dbReference>
<keyword evidence="2" id="KW-0472">Membrane</keyword>
<feature type="transmembrane region" description="Helical" evidence="2">
    <location>
        <begin position="125"/>
        <end position="146"/>
    </location>
</feature>
<protein>
    <submittedName>
        <fullName evidence="3">Uncharacterized protein</fullName>
    </submittedName>
</protein>